<evidence type="ECO:0000256" key="3">
    <source>
        <dbReference type="ARBA" id="ARBA00008704"/>
    </source>
</evidence>
<evidence type="ECO:0000313" key="17">
    <source>
        <dbReference type="EMBL" id="ODV97718.1"/>
    </source>
</evidence>
<feature type="region of interest" description="Disordered" evidence="15">
    <location>
        <begin position="218"/>
        <end position="274"/>
    </location>
</feature>
<keyword evidence="18" id="KW-1185">Reference proteome</keyword>
<dbReference type="SUPFAM" id="SSF57850">
    <property type="entry name" value="RING/U-box"/>
    <property type="match status" value="1"/>
</dbReference>
<sequence length="274" mass="30852">MILPNISKVYSIAMLVNFLQFLIDGNYPTIAFRFSNIKLKPSPGSSSTALNSPENISYEFQNRQLVWNTLTEFLLFTLPILKLPKFSTRLINLVMGKNRNLKTDSATAEISAYGNTSLKECAICLLQEGNNATIGNNNDHSGLTSGNHNLITNPYITNCGHCYCYICILSKLEQYRGEKDHWKCLRCGQDVKWCKKFDDVDTKYIICNITTIGKQSSENIEKRNEQDNTEANAAEFINNTTEDEDEPENEPENDTGDDAEDDTEPANNGGFFVQ</sequence>
<keyword evidence="12" id="KW-1133">Transmembrane helix</keyword>
<dbReference type="GO" id="GO:0008270">
    <property type="term" value="F:zinc ion binding"/>
    <property type="evidence" value="ECO:0007669"/>
    <property type="project" value="UniProtKB-KW"/>
</dbReference>
<dbReference type="InterPro" id="IPR017907">
    <property type="entry name" value="Znf_RING_CS"/>
</dbReference>
<dbReference type="STRING" id="669874.A0A1E4U1D5"/>
<organism evidence="17 18">
    <name type="scientific">Pachysolen tannophilus NRRL Y-2460</name>
    <dbReference type="NCBI Taxonomy" id="669874"/>
    <lineage>
        <taxon>Eukaryota</taxon>
        <taxon>Fungi</taxon>
        <taxon>Dikarya</taxon>
        <taxon>Ascomycota</taxon>
        <taxon>Saccharomycotina</taxon>
        <taxon>Pichiomycetes</taxon>
        <taxon>Pachysolenaceae</taxon>
        <taxon>Pachysolen</taxon>
    </lineage>
</organism>
<keyword evidence="4" id="KW-0813">Transport</keyword>
<proteinExistence type="inferred from homology"/>
<keyword evidence="11" id="KW-0653">Protein transport</keyword>
<evidence type="ECO:0000256" key="15">
    <source>
        <dbReference type="SAM" id="MobiDB-lite"/>
    </source>
</evidence>
<evidence type="ECO:0000256" key="9">
    <source>
        <dbReference type="ARBA" id="ARBA00022786"/>
    </source>
</evidence>
<gene>
    <name evidence="17" type="ORF">PACTADRAFT_223</name>
</gene>
<protein>
    <recommendedName>
        <fullName evidence="16">RING-type domain-containing protein</fullName>
    </recommendedName>
</protein>
<accession>A0A1E4U1D5</accession>
<evidence type="ECO:0000256" key="10">
    <source>
        <dbReference type="ARBA" id="ARBA00022833"/>
    </source>
</evidence>
<evidence type="ECO:0000259" key="16">
    <source>
        <dbReference type="SMART" id="SM00184"/>
    </source>
</evidence>
<keyword evidence="5" id="KW-0808">Transferase</keyword>
<evidence type="ECO:0000256" key="7">
    <source>
        <dbReference type="ARBA" id="ARBA00022723"/>
    </source>
</evidence>
<reference evidence="18" key="1">
    <citation type="submission" date="2016-05" db="EMBL/GenBank/DDBJ databases">
        <title>Comparative genomics of biotechnologically important yeasts.</title>
        <authorList>
            <consortium name="DOE Joint Genome Institute"/>
            <person name="Riley R."/>
            <person name="Haridas S."/>
            <person name="Wolfe K.H."/>
            <person name="Lopes M.R."/>
            <person name="Hittinger C.T."/>
            <person name="Goker M."/>
            <person name="Salamov A."/>
            <person name="Wisecaver J."/>
            <person name="Long T.M."/>
            <person name="Aerts A.L."/>
            <person name="Barry K."/>
            <person name="Choi C."/>
            <person name="Clum A."/>
            <person name="Coughlan A.Y."/>
            <person name="Deshpande S."/>
            <person name="Douglass A.P."/>
            <person name="Hanson S.J."/>
            <person name="Klenk H.-P."/>
            <person name="Labutti K."/>
            <person name="Lapidus A."/>
            <person name="Lindquist E."/>
            <person name="Lipzen A."/>
            <person name="Meier-Kolthoff J.P."/>
            <person name="Ohm R.A."/>
            <person name="Otillar R.P."/>
            <person name="Pangilinan J."/>
            <person name="Peng Y."/>
            <person name="Rokas A."/>
            <person name="Rosa C.A."/>
            <person name="Scheuner C."/>
            <person name="Sibirny A.A."/>
            <person name="Slot J.C."/>
            <person name="Stielow J.B."/>
            <person name="Sun H."/>
            <person name="Kurtzman C.P."/>
            <person name="Blackwell M."/>
            <person name="Grigoriev I.V."/>
            <person name="Jeffries T.W."/>
        </authorList>
    </citation>
    <scope>NUCLEOTIDE SEQUENCE [LARGE SCALE GENOMIC DNA]</scope>
    <source>
        <strain evidence="18">NRRL Y-2460</strain>
    </source>
</reference>
<keyword evidence="13" id="KW-0472">Membrane</keyword>
<evidence type="ECO:0000256" key="1">
    <source>
        <dbReference type="ARBA" id="ARBA00004585"/>
    </source>
</evidence>
<evidence type="ECO:0000256" key="13">
    <source>
        <dbReference type="ARBA" id="ARBA00023136"/>
    </source>
</evidence>
<evidence type="ECO:0000313" key="18">
    <source>
        <dbReference type="Proteomes" id="UP000094236"/>
    </source>
</evidence>
<dbReference type="OrthoDB" id="1701437at2759"/>
<dbReference type="PANTHER" id="PTHR23350">
    <property type="entry name" value="PEROXISOME ASSEMBLY PROTEIN 10"/>
    <property type="match status" value="1"/>
</dbReference>
<dbReference type="InterPro" id="IPR006845">
    <property type="entry name" value="Pex_N"/>
</dbReference>
<evidence type="ECO:0000256" key="2">
    <source>
        <dbReference type="ARBA" id="ARBA00004906"/>
    </source>
</evidence>
<keyword evidence="7" id="KW-0479">Metal-binding</keyword>
<keyword evidence="10" id="KW-0862">Zinc</keyword>
<dbReference type="InterPro" id="IPR001841">
    <property type="entry name" value="Znf_RING"/>
</dbReference>
<evidence type="ECO:0000256" key="5">
    <source>
        <dbReference type="ARBA" id="ARBA00022679"/>
    </source>
</evidence>
<dbReference type="AlphaFoldDB" id="A0A1E4U1D5"/>
<evidence type="ECO:0000256" key="11">
    <source>
        <dbReference type="ARBA" id="ARBA00022927"/>
    </source>
</evidence>
<feature type="compositionally biased region" description="Acidic residues" evidence="15">
    <location>
        <begin position="241"/>
        <end position="264"/>
    </location>
</feature>
<dbReference type="GO" id="GO:0016567">
    <property type="term" value="P:protein ubiquitination"/>
    <property type="evidence" value="ECO:0007669"/>
    <property type="project" value="UniProtKB-ARBA"/>
</dbReference>
<comment type="pathway">
    <text evidence="2">Protein modification; protein ubiquitination.</text>
</comment>
<keyword evidence="9" id="KW-0833">Ubl conjugation pathway</keyword>
<dbReference type="PANTHER" id="PTHR23350:SF4">
    <property type="entry name" value="PEROXISOME BIOGENESIS FACTOR 2"/>
    <property type="match status" value="1"/>
</dbReference>
<dbReference type="GO" id="GO:0016562">
    <property type="term" value="P:protein import into peroxisome matrix, receptor recycling"/>
    <property type="evidence" value="ECO:0007669"/>
    <property type="project" value="UniProtKB-ARBA"/>
</dbReference>
<dbReference type="Pfam" id="PF04757">
    <property type="entry name" value="Pex2_Pex12"/>
    <property type="match status" value="1"/>
</dbReference>
<evidence type="ECO:0000256" key="6">
    <source>
        <dbReference type="ARBA" id="ARBA00022692"/>
    </source>
</evidence>
<keyword evidence="14" id="KW-0576">Peroxisome</keyword>
<dbReference type="EMBL" id="KV454011">
    <property type="protein sequence ID" value="ODV97718.1"/>
    <property type="molecule type" value="Genomic_DNA"/>
</dbReference>
<dbReference type="Proteomes" id="UP000094236">
    <property type="component" value="Unassembled WGS sequence"/>
</dbReference>
<evidence type="ECO:0000256" key="12">
    <source>
        <dbReference type="ARBA" id="ARBA00022989"/>
    </source>
</evidence>
<dbReference type="GO" id="GO:0005778">
    <property type="term" value="C:peroxisomal membrane"/>
    <property type="evidence" value="ECO:0007669"/>
    <property type="project" value="UniProtKB-SubCell"/>
</dbReference>
<evidence type="ECO:0000256" key="14">
    <source>
        <dbReference type="ARBA" id="ARBA00023140"/>
    </source>
</evidence>
<comment type="subcellular location">
    <subcellularLocation>
        <location evidence="1">Peroxisome membrane</location>
        <topology evidence="1">Multi-pass membrane protein</topology>
    </subcellularLocation>
</comment>
<dbReference type="SMART" id="SM00184">
    <property type="entry name" value="RING"/>
    <property type="match status" value="1"/>
</dbReference>
<name>A0A1E4U1D5_PACTA</name>
<keyword evidence="6" id="KW-0812">Transmembrane</keyword>
<dbReference type="Gene3D" id="3.30.40.10">
    <property type="entry name" value="Zinc/RING finger domain, C3HC4 (zinc finger)"/>
    <property type="match status" value="1"/>
</dbReference>
<feature type="domain" description="RING-type" evidence="16">
    <location>
        <begin position="121"/>
        <end position="187"/>
    </location>
</feature>
<evidence type="ECO:0000256" key="8">
    <source>
        <dbReference type="ARBA" id="ARBA00022771"/>
    </source>
</evidence>
<dbReference type="InterPro" id="IPR025654">
    <property type="entry name" value="PEX2/10"/>
</dbReference>
<dbReference type="PROSITE" id="PS00518">
    <property type="entry name" value="ZF_RING_1"/>
    <property type="match status" value="1"/>
</dbReference>
<evidence type="ECO:0000256" key="4">
    <source>
        <dbReference type="ARBA" id="ARBA00022448"/>
    </source>
</evidence>
<keyword evidence="8" id="KW-0863">Zinc-finger</keyword>
<dbReference type="InterPro" id="IPR013083">
    <property type="entry name" value="Znf_RING/FYVE/PHD"/>
</dbReference>
<dbReference type="GO" id="GO:0016740">
    <property type="term" value="F:transferase activity"/>
    <property type="evidence" value="ECO:0007669"/>
    <property type="project" value="UniProtKB-KW"/>
</dbReference>
<comment type="similarity">
    <text evidence="3">Belongs to the pex2/pex10/pex12 family.</text>
</comment>